<dbReference type="EMBL" id="CP097510">
    <property type="protein sequence ID" value="URE28955.1"/>
    <property type="molecule type" value="Genomic_DNA"/>
</dbReference>
<evidence type="ECO:0000313" key="2">
    <source>
        <dbReference type="EMBL" id="URE28955.1"/>
    </source>
</evidence>
<sequence>GDTSNVTADKGSATTRPRCTGTHREKGAVSGGRRAAAMKGKSRPPIPTVELKSSDGGPQLVPWAIALDSSS</sequence>
<feature type="region of interest" description="Disordered" evidence="1">
    <location>
        <begin position="1"/>
        <end position="58"/>
    </location>
</feature>
<proteinExistence type="predicted"/>
<keyword evidence="3" id="KW-1185">Reference proteome</keyword>
<feature type="non-terminal residue" evidence="2">
    <location>
        <position position="1"/>
    </location>
</feature>
<organism evidence="2 3">
    <name type="scientific">Musa troglodytarum</name>
    <name type="common">fe'i banana</name>
    <dbReference type="NCBI Taxonomy" id="320322"/>
    <lineage>
        <taxon>Eukaryota</taxon>
        <taxon>Viridiplantae</taxon>
        <taxon>Streptophyta</taxon>
        <taxon>Embryophyta</taxon>
        <taxon>Tracheophyta</taxon>
        <taxon>Spermatophyta</taxon>
        <taxon>Magnoliopsida</taxon>
        <taxon>Liliopsida</taxon>
        <taxon>Zingiberales</taxon>
        <taxon>Musaceae</taxon>
        <taxon>Musa</taxon>
    </lineage>
</organism>
<dbReference type="Proteomes" id="UP001055439">
    <property type="component" value="Chromosome 8"/>
</dbReference>
<evidence type="ECO:0000256" key="1">
    <source>
        <dbReference type="SAM" id="MobiDB-lite"/>
    </source>
</evidence>
<protein>
    <submittedName>
        <fullName evidence="2">RabGAP TBC domain-containing protein</fullName>
    </submittedName>
</protein>
<reference evidence="2" key="1">
    <citation type="submission" date="2022-05" db="EMBL/GenBank/DDBJ databases">
        <title>The Musa troglodytarum L. genome provides insights into the mechanism of non-climacteric behaviour and enrichment of carotenoids.</title>
        <authorList>
            <person name="Wang J."/>
        </authorList>
    </citation>
    <scope>NUCLEOTIDE SEQUENCE</scope>
    <source>
        <tissue evidence="2">Leaf</tissue>
    </source>
</reference>
<accession>A0A9E7KVT6</accession>
<feature type="compositionally biased region" description="Polar residues" evidence="1">
    <location>
        <begin position="1"/>
        <end position="17"/>
    </location>
</feature>
<dbReference type="AlphaFoldDB" id="A0A9E7KVT6"/>
<gene>
    <name evidence="2" type="ORF">MUK42_06385</name>
</gene>
<name>A0A9E7KVT6_9LILI</name>
<evidence type="ECO:0000313" key="3">
    <source>
        <dbReference type="Proteomes" id="UP001055439"/>
    </source>
</evidence>
<dbReference type="OrthoDB" id="17687at2759"/>